<feature type="region of interest" description="Disordered" evidence="1">
    <location>
        <begin position="44"/>
        <end position="93"/>
    </location>
</feature>
<keyword evidence="3" id="KW-1185">Reference proteome</keyword>
<evidence type="ECO:0000256" key="1">
    <source>
        <dbReference type="SAM" id="MobiDB-lite"/>
    </source>
</evidence>
<protein>
    <submittedName>
        <fullName evidence="2">Uncharacterized protein</fullName>
    </submittedName>
</protein>
<reference evidence="3" key="1">
    <citation type="journal article" date="2017" name="Nat. Ecol. Evol.">
        <title>Genome expansion and lineage-specific genetic innovations in the forest pathogenic fungi Armillaria.</title>
        <authorList>
            <person name="Sipos G."/>
            <person name="Prasanna A.N."/>
            <person name="Walter M.C."/>
            <person name="O'Connor E."/>
            <person name="Balint B."/>
            <person name="Krizsan K."/>
            <person name="Kiss B."/>
            <person name="Hess J."/>
            <person name="Varga T."/>
            <person name="Slot J."/>
            <person name="Riley R."/>
            <person name="Boka B."/>
            <person name="Rigling D."/>
            <person name="Barry K."/>
            <person name="Lee J."/>
            <person name="Mihaltcheva S."/>
            <person name="LaButti K."/>
            <person name="Lipzen A."/>
            <person name="Waldron R."/>
            <person name="Moloney N.M."/>
            <person name="Sperisen C."/>
            <person name="Kredics L."/>
            <person name="Vagvoelgyi C."/>
            <person name="Patrignani A."/>
            <person name="Fitzpatrick D."/>
            <person name="Nagy I."/>
            <person name="Doyle S."/>
            <person name="Anderson J.B."/>
            <person name="Grigoriev I.V."/>
            <person name="Gueldener U."/>
            <person name="Muensterkoetter M."/>
            <person name="Nagy L.G."/>
        </authorList>
    </citation>
    <scope>NUCLEOTIDE SEQUENCE [LARGE SCALE GENOMIC DNA]</scope>
    <source>
        <strain evidence="3">C18/9</strain>
    </source>
</reference>
<sequence length="209" mass="22717">MGSSFSRHATVHRLGGNGLETSEADTSKAPFHYLLSDAHMRTEGLNPSLTASNPHRKDVYSERAESLSSESSSNLLDGSHRTTLSPSGSIREAPDIVEHVQGHDEVSADMEMVSEDEGNKSSSFSGALPLSLPPNLGLQSQSEDRVYSSRFWAILICIDGYPYYPLHGCVSDARLMEKYLVENLGVPKNRIQLLLGGEAQSVPSKPCDL</sequence>
<feature type="compositionally biased region" description="Low complexity" evidence="1">
    <location>
        <begin position="66"/>
        <end position="77"/>
    </location>
</feature>
<feature type="compositionally biased region" description="Basic and acidic residues" evidence="1">
    <location>
        <begin position="55"/>
        <end position="65"/>
    </location>
</feature>
<accession>A0A284R7V8</accession>
<dbReference type="OrthoDB" id="2880408at2759"/>
<gene>
    <name evidence="2" type="ORF">ARMOST_08144</name>
</gene>
<dbReference type="Proteomes" id="UP000219338">
    <property type="component" value="Unassembled WGS sequence"/>
</dbReference>
<proteinExistence type="predicted"/>
<dbReference type="AlphaFoldDB" id="A0A284R7V8"/>
<name>A0A284R7V8_ARMOS</name>
<organism evidence="2 3">
    <name type="scientific">Armillaria ostoyae</name>
    <name type="common">Armillaria root rot fungus</name>
    <dbReference type="NCBI Taxonomy" id="47428"/>
    <lineage>
        <taxon>Eukaryota</taxon>
        <taxon>Fungi</taxon>
        <taxon>Dikarya</taxon>
        <taxon>Basidiomycota</taxon>
        <taxon>Agaricomycotina</taxon>
        <taxon>Agaricomycetes</taxon>
        <taxon>Agaricomycetidae</taxon>
        <taxon>Agaricales</taxon>
        <taxon>Marasmiineae</taxon>
        <taxon>Physalacriaceae</taxon>
        <taxon>Armillaria</taxon>
    </lineage>
</organism>
<evidence type="ECO:0000313" key="3">
    <source>
        <dbReference type="Proteomes" id="UP000219338"/>
    </source>
</evidence>
<evidence type="ECO:0000313" key="2">
    <source>
        <dbReference type="EMBL" id="SJL04774.1"/>
    </source>
</evidence>
<dbReference type="Gene3D" id="3.40.50.12660">
    <property type="match status" value="1"/>
</dbReference>
<dbReference type="EMBL" id="FUEG01000005">
    <property type="protein sequence ID" value="SJL04774.1"/>
    <property type="molecule type" value="Genomic_DNA"/>
</dbReference>